<comment type="caution">
    <text evidence="4">The sequence shown here is derived from an EMBL/GenBank/DDBJ whole genome shotgun (WGS) entry which is preliminary data.</text>
</comment>
<accession>A0A0F9A5F6</accession>
<feature type="non-terminal residue" evidence="4">
    <location>
        <position position="1"/>
    </location>
</feature>
<gene>
    <name evidence="4" type="ORF">LCGC14_2954590</name>
</gene>
<evidence type="ECO:0000313" key="4">
    <source>
        <dbReference type="EMBL" id="KKK67386.1"/>
    </source>
</evidence>
<dbReference type="InterPro" id="IPR001296">
    <property type="entry name" value="Glyco_trans_1"/>
</dbReference>
<dbReference type="AlphaFoldDB" id="A0A0F9A5F6"/>
<dbReference type="Pfam" id="PF00534">
    <property type="entry name" value="Glycos_transf_1"/>
    <property type="match status" value="1"/>
</dbReference>
<keyword evidence="1" id="KW-0808">Transferase</keyword>
<feature type="domain" description="Glycosyltransferase subfamily 4-like N-terminal" evidence="3">
    <location>
        <begin position="45"/>
        <end position="145"/>
    </location>
</feature>
<proteinExistence type="predicted"/>
<evidence type="ECO:0000259" key="2">
    <source>
        <dbReference type="Pfam" id="PF00534"/>
    </source>
</evidence>
<dbReference type="Pfam" id="PF13439">
    <property type="entry name" value="Glyco_transf_4"/>
    <property type="match status" value="1"/>
</dbReference>
<protein>
    <recommendedName>
        <fullName evidence="5">Glycosyl transferase family 1 domain-containing protein</fullName>
    </recommendedName>
</protein>
<organism evidence="4">
    <name type="scientific">marine sediment metagenome</name>
    <dbReference type="NCBI Taxonomy" id="412755"/>
    <lineage>
        <taxon>unclassified sequences</taxon>
        <taxon>metagenomes</taxon>
        <taxon>ecological metagenomes</taxon>
    </lineage>
</organism>
<evidence type="ECO:0000259" key="3">
    <source>
        <dbReference type="Pfam" id="PF13439"/>
    </source>
</evidence>
<feature type="domain" description="Glycosyl transferase family 1" evidence="2">
    <location>
        <begin position="171"/>
        <end position="325"/>
    </location>
</feature>
<dbReference type="GO" id="GO:0016757">
    <property type="term" value="F:glycosyltransferase activity"/>
    <property type="evidence" value="ECO:0007669"/>
    <property type="project" value="InterPro"/>
</dbReference>
<dbReference type="FunFam" id="3.40.50.2000:FF:000119">
    <property type="entry name" value="Glycosyl transferase group 1"/>
    <property type="match status" value="1"/>
</dbReference>
<dbReference type="EMBL" id="LAZR01059640">
    <property type="protein sequence ID" value="KKK67386.1"/>
    <property type="molecule type" value="Genomic_DNA"/>
</dbReference>
<dbReference type="CDD" id="cd03809">
    <property type="entry name" value="GT4_MtfB-like"/>
    <property type="match status" value="1"/>
</dbReference>
<dbReference type="PANTHER" id="PTHR46401:SF2">
    <property type="entry name" value="GLYCOSYLTRANSFERASE WBBK-RELATED"/>
    <property type="match status" value="1"/>
</dbReference>
<reference evidence="4" key="1">
    <citation type="journal article" date="2015" name="Nature">
        <title>Complex archaea that bridge the gap between prokaryotes and eukaryotes.</title>
        <authorList>
            <person name="Spang A."/>
            <person name="Saw J.H."/>
            <person name="Jorgensen S.L."/>
            <person name="Zaremba-Niedzwiedzka K."/>
            <person name="Martijn J."/>
            <person name="Lind A.E."/>
            <person name="van Eijk R."/>
            <person name="Schleper C."/>
            <person name="Guy L."/>
            <person name="Ettema T.J."/>
        </authorList>
    </citation>
    <scope>NUCLEOTIDE SEQUENCE</scope>
</reference>
<evidence type="ECO:0000256" key="1">
    <source>
        <dbReference type="ARBA" id="ARBA00022679"/>
    </source>
</evidence>
<sequence length="350" mass="39301">LIENLSLIDTSNEYLVYLNYFRTGKINPFGNGYQITKNRIPAKIQRLLHNQLKIPIETFVGNIDIFHGPNYFVPPSKQSKKVVTVHDLTFEFFPETMIGRDAAYYKKYVPMSMQKADHILTISHSSKKDLMERFKVPADKISVTYMAAGSNFAPISNKDVIKPVLKKYKLPSNFLLTVCTLEPRKNLVTLVKAMSALRKNKKNEQKLIVVGGSGWKNDELFKQISELGLENDIIFPGYIGQEDLPALYNACSLFLFPSLYEGFGIPPLEALSCGTACICSNSSSLPEVVGDGAILIDPVNADEWVEQIEFLLDNPSKIDELGKRGMEQAKKFSWGKTAQETLAVYKKIAD</sequence>
<dbReference type="PANTHER" id="PTHR46401">
    <property type="entry name" value="GLYCOSYLTRANSFERASE WBBK-RELATED"/>
    <property type="match status" value="1"/>
</dbReference>
<dbReference type="InterPro" id="IPR028098">
    <property type="entry name" value="Glyco_trans_4-like_N"/>
</dbReference>
<dbReference type="GO" id="GO:0009103">
    <property type="term" value="P:lipopolysaccharide biosynthetic process"/>
    <property type="evidence" value="ECO:0007669"/>
    <property type="project" value="TreeGrafter"/>
</dbReference>
<name>A0A0F9A5F6_9ZZZZ</name>
<dbReference type="SUPFAM" id="SSF53756">
    <property type="entry name" value="UDP-Glycosyltransferase/glycogen phosphorylase"/>
    <property type="match status" value="1"/>
</dbReference>
<dbReference type="Gene3D" id="3.40.50.2000">
    <property type="entry name" value="Glycogen Phosphorylase B"/>
    <property type="match status" value="2"/>
</dbReference>
<evidence type="ECO:0008006" key="5">
    <source>
        <dbReference type="Google" id="ProtNLM"/>
    </source>
</evidence>